<dbReference type="InterPro" id="IPR016255">
    <property type="entry name" value="Gcn2"/>
</dbReference>
<evidence type="ECO:0000256" key="4">
    <source>
        <dbReference type="ARBA" id="ARBA00022741"/>
    </source>
</evidence>
<evidence type="ECO:0000256" key="2">
    <source>
        <dbReference type="ARBA" id="ARBA00022527"/>
    </source>
</evidence>
<evidence type="ECO:0000256" key="13">
    <source>
        <dbReference type="SAM" id="MobiDB-lite"/>
    </source>
</evidence>
<dbReference type="GO" id="GO:0005634">
    <property type="term" value="C:nucleus"/>
    <property type="evidence" value="ECO:0007669"/>
    <property type="project" value="TreeGrafter"/>
</dbReference>
<dbReference type="GO" id="GO:0000077">
    <property type="term" value="P:DNA damage checkpoint signaling"/>
    <property type="evidence" value="ECO:0007669"/>
    <property type="project" value="InterPro"/>
</dbReference>
<dbReference type="Proteomes" id="UP000750711">
    <property type="component" value="Unassembled WGS sequence"/>
</dbReference>
<dbReference type="PROSITE" id="PS50908">
    <property type="entry name" value="RWD"/>
    <property type="match status" value="1"/>
</dbReference>
<evidence type="ECO:0000256" key="1">
    <source>
        <dbReference type="ARBA" id="ARBA00012513"/>
    </source>
</evidence>
<keyword evidence="3" id="KW-0808">Transferase</keyword>
<dbReference type="PROSITE" id="PS00107">
    <property type="entry name" value="PROTEIN_KINASE_ATP"/>
    <property type="match status" value="1"/>
</dbReference>
<comment type="similarity">
    <text evidence="7">Belongs to the protein kinase superfamily. Ser/Thr protein kinase family. GCN2 subfamily.</text>
</comment>
<dbReference type="Gene3D" id="1.10.510.10">
    <property type="entry name" value="Transferase(Phosphotransferase) domain 1"/>
    <property type="match status" value="2"/>
</dbReference>
<feature type="binding site" evidence="11">
    <location>
        <position position="628"/>
    </location>
    <ligand>
        <name>ATP</name>
        <dbReference type="ChEBI" id="CHEBI:30616"/>
    </ligand>
</feature>
<dbReference type="Pfam" id="PF05773">
    <property type="entry name" value="RWD"/>
    <property type="match status" value="1"/>
</dbReference>
<evidence type="ECO:0000256" key="8">
    <source>
        <dbReference type="ARBA" id="ARBA00047899"/>
    </source>
</evidence>
<name>A0A9P8LEC7_9PEZI</name>
<feature type="binding site" evidence="11">
    <location>
        <begin position="605"/>
        <end position="613"/>
    </location>
    <ligand>
        <name>ATP</name>
        <dbReference type="ChEBI" id="CHEBI:30616"/>
    </ligand>
</feature>
<keyword evidence="4 11" id="KW-0547">Nucleotide-binding</keyword>
<feature type="compositionally biased region" description="Polar residues" evidence="13">
    <location>
        <begin position="681"/>
        <end position="690"/>
    </location>
</feature>
<protein>
    <recommendedName>
        <fullName evidence="1">non-specific serine/threonine protein kinase</fullName>
        <ecNumber evidence="1">2.7.11.1</ecNumber>
    </recommendedName>
</protein>
<dbReference type="SUPFAM" id="SSF55681">
    <property type="entry name" value="Class II aaRS and biotin synthetases"/>
    <property type="match status" value="1"/>
</dbReference>
<feature type="domain" description="Protein kinase" evidence="14">
    <location>
        <begin position="277"/>
        <end position="550"/>
    </location>
</feature>
<dbReference type="InterPro" id="IPR050339">
    <property type="entry name" value="CC_SR_Kinase"/>
</dbReference>
<proteinExistence type="inferred from homology"/>
<keyword evidence="5" id="KW-0418">Kinase</keyword>
<gene>
    <name evidence="16" type="ORF">GP486_002750</name>
</gene>
<dbReference type="GO" id="GO:0009893">
    <property type="term" value="P:positive regulation of metabolic process"/>
    <property type="evidence" value="ECO:0007669"/>
    <property type="project" value="UniProtKB-ARBA"/>
</dbReference>
<dbReference type="InterPro" id="IPR045864">
    <property type="entry name" value="aa-tRNA-synth_II/BPL/LPL"/>
</dbReference>
<evidence type="ECO:0000313" key="16">
    <source>
        <dbReference type="EMBL" id="KAH0562566.1"/>
    </source>
</evidence>
<evidence type="ECO:0000256" key="11">
    <source>
        <dbReference type="PIRSR" id="PIRSR000660-2"/>
    </source>
</evidence>
<dbReference type="InterPro" id="IPR006575">
    <property type="entry name" value="RWD_dom"/>
</dbReference>
<evidence type="ECO:0000259" key="15">
    <source>
        <dbReference type="PROSITE" id="PS50908"/>
    </source>
</evidence>
<dbReference type="SMART" id="SM00220">
    <property type="entry name" value="S_TKc"/>
    <property type="match status" value="2"/>
</dbReference>
<evidence type="ECO:0000256" key="12">
    <source>
        <dbReference type="PROSITE-ProRule" id="PRU10141"/>
    </source>
</evidence>
<dbReference type="Gene3D" id="3.40.50.800">
    <property type="entry name" value="Anticodon-binding domain"/>
    <property type="match status" value="1"/>
</dbReference>
<dbReference type="InterPro" id="IPR024435">
    <property type="entry name" value="HisRS-related_dom"/>
</dbReference>
<feature type="region of interest" description="Disordered" evidence="13">
    <location>
        <begin position="717"/>
        <end position="763"/>
    </location>
</feature>
<dbReference type="EMBL" id="JAGHQM010000325">
    <property type="protein sequence ID" value="KAH0562566.1"/>
    <property type="molecule type" value="Genomic_DNA"/>
</dbReference>
<dbReference type="CDD" id="cd23823">
    <property type="entry name" value="RWD_GCN2"/>
    <property type="match status" value="1"/>
</dbReference>
<comment type="catalytic activity">
    <reaction evidence="9">
        <text>L-seryl-[protein] + ATP = O-phospho-L-seryl-[protein] + ADP + H(+)</text>
        <dbReference type="Rhea" id="RHEA:17989"/>
        <dbReference type="Rhea" id="RHEA-COMP:9863"/>
        <dbReference type="Rhea" id="RHEA-COMP:11604"/>
        <dbReference type="ChEBI" id="CHEBI:15378"/>
        <dbReference type="ChEBI" id="CHEBI:29999"/>
        <dbReference type="ChEBI" id="CHEBI:30616"/>
        <dbReference type="ChEBI" id="CHEBI:83421"/>
        <dbReference type="ChEBI" id="CHEBI:456216"/>
        <dbReference type="EC" id="2.7.11.1"/>
    </reaction>
</comment>
<dbReference type="GO" id="GO:0005737">
    <property type="term" value="C:cytoplasm"/>
    <property type="evidence" value="ECO:0007669"/>
    <property type="project" value="TreeGrafter"/>
</dbReference>
<sequence length="1639" mass="186335">MPQPATPWTNFQKRNQNKQNGFPELKRASPSEGSGETVAKSPGLGIDYDEIQQNELEVLRSIYMEDFEEANSKTGAWNKTADHTFKLYLKAPSDPDTSATLSVTMTATYPKTLPLLSVSSAAGLRLPTRSRIDEIIEKEPREHLGSEMIFDLATSIRDALEEDVQFRAEDKALPSLEEERAKQEAEAQSRAQKQDEEIRRKKQEESIEEERMLGRMVEEELKRRKDKAREIRRKNRPPNLEEDMLLKDEGDETDYLIFDRPCRIKDSKGNFVTFRKVVKITKLHHGLVTEVLTVRPMCPQKTEIGALAVKQVELKSGSSDSLAFKREVQTLEQELERLKGLQHPNILGLLESKVDRFNPEENVWRVSVLTELANKGSLEELLDMVGAVSVENLRSWTIQILEGLDFFHRNGVVHKDLHANNVLLFRPAFGGTTVVKLADGGYQRQLHYFHTQTYPKSNLTSVSRSVSWLPPELAQSQNITFTRKTDIWDFGVVFLQMAFGLDMLKRHTSPDALIESLELSDSLSGFLRKIFRPDPKKRCSAFDLLPCEFLRNDDPLLVEFSTHPANSQMSSSASLAPPSRIRHDSITMVSSNSRYANDFVEAGRLGKGGFGEVVKARNKLDHRVYAIKKITQTSRGSLADLLSEIILLSRLNHPYVVRYYTAWMEEDFAAPSETDEDAVSFTESSVSPNGGPSIEFGPSTTGGLDFISSTGFPQIQFEDDSEDEQSSPESEDEQLEVEEAPEGQGADIIGDNLKLRRTRSGSRTQRPVKSTLYIQMEYCEKHTLRDLLRQGLASNMDDGWRLFQQILEGLNHIHSHGIIHRDLKPDNIFIDETSNPRIGDFGLATSGQYYLADKVSSAGTVDSDLTTDIGTTLYVAPELRSSSNGHYNDKVDMYSLGIIFFEICYPLKTAMERDHVIRNLREKDHVLPPEFESEKRRIQGDIINSLLKHRPSERPSSAELLQSGKLPVRIEDETIQQALRGLSDPNSPYYQKIMSAFFSQPVKQAKDYAWDMGTAAYGLNELLLQSTIKDTLTSIFRHHGAVETARPLLFPRSSHYSNNVVQLLDSSGTLVQLPYDLTLPHARAIARQAPPSQKSFAFGNVYRDLHTGGQPRSHGEVDFDIISYDSLDFALKEAEVMKVIDEIVDSFPSMKAAQMCFHVNHSDLLELIMEYCQISIPQRPAVKEILSKLNISQWTWLKIRNELRAPSLGVSSTSLDDLARFDFRDNPEKAFQKLRNIFEGTGMVDRCSSAFVHINSVVTYLNMFNVRRKIYVSPLSSFNDKFYQGGLTFQCLYDTKRRDVFAAGGRYDRLILEYRPKLRGQFQSCHAVGFNLGWEKIFTSMNRFQRNASKAFLKKAEEVSAGSWSARRVRLLISLFPKQILTIMPLYQCDVLVASFCAKTLRTTCVKIVQELWANDISAELAVDAKLPEELLSHYRDDKHSWIVIAKQDTVGFSDRNLKVKNMIRKEDSDIRSPELLGWLRSEIRERDRDHREGPTEKAKSLGNRHTGLPEIAQFSSDREHDVRVLTSLHRGKKHSKRNVVEAALTRTQELVQSFQDSPIAAIETRDDILDMIRETRLSDPDSWRKVIQSVPLTERKYLSQVHELLNDMAQDAKVTTRNAFIYNFRTGACIYYDLERSS</sequence>
<feature type="compositionally biased region" description="Polar residues" evidence="13">
    <location>
        <begin position="1"/>
        <end position="20"/>
    </location>
</feature>
<dbReference type="SMART" id="SM00591">
    <property type="entry name" value="RWD"/>
    <property type="match status" value="1"/>
</dbReference>
<dbReference type="Pfam" id="PF00069">
    <property type="entry name" value="Pkinase"/>
    <property type="match status" value="3"/>
</dbReference>
<accession>A0A9P8LEC7</accession>
<dbReference type="FunFam" id="3.40.50.800:FF:000009">
    <property type="entry name" value="Eukaryotic translation initiation factor 2-alpha kinase"/>
    <property type="match status" value="1"/>
</dbReference>
<dbReference type="Gene3D" id="3.10.110.10">
    <property type="entry name" value="Ubiquitin Conjugating Enzyme"/>
    <property type="match status" value="1"/>
</dbReference>
<dbReference type="Gene3D" id="3.30.930.10">
    <property type="entry name" value="Bira Bifunctional Protein, Domain 2"/>
    <property type="match status" value="1"/>
</dbReference>
<dbReference type="PIRSF" id="PIRSF000660">
    <property type="entry name" value="Ser/Thr_PK_GCN2"/>
    <property type="match status" value="1"/>
</dbReference>
<dbReference type="Gene3D" id="3.30.200.20">
    <property type="entry name" value="Phosphorylase Kinase, domain 1"/>
    <property type="match status" value="1"/>
</dbReference>
<dbReference type="PANTHER" id="PTHR11042">
    <property type="entry name" value="EUKARYOTIC TRANSLATION INITIATION FACTOR 2-ALPHA KINASE EIF2-ALPHA KINASE -RELATED"/>
    <property type="match status" value="1"/>
</dbReference>
<feature type="domain" description="Protein kinase" evidence="14">
    <location>
        <begin position="599"/>
        <end position="966"/>
    </location>
</feature>
<comment type="caution">
    <text evidence="16">The sequence shown here is derived from an EMBL/GenBank/DDBJ whole genome shotgun (WGS) entry which is preliminary data.</text>
</comment>
<dbReference type="InterPro" id="IPR016135">
    <property type="entry name" value="UBQ-conjugating_enzyme/RWD"/>
</dbReference>
<dbReference type="Pfam" id="PF12745">
    <property type="entry name" value="HGTP_anticodon2"/>
    <property type="match status" value="1"/>
</dbReference>
<dbReference type="GO" id="GO:0005524">
    <property type="term" value="F:ATP binding"/>
    <property type="evidence" value="ECO:0007669"/>
    <property type="project" value="UniProtKB-UniRule"/>
</dbReference>
<dbReference type="Pfam" id="PF13393">
    <property type="entry name" value="tRNA-synt_His"/>
    <property type="match status" value="1"/>
</dbReference>
<evidence type="ECO:0000256" key="7">
    <source>
        <dbReference type="ARBA" id="ARBA00037982"/>
    </source>
</evidence>
<dbReference type="CDD" id="cd14012">
    <property type="entry name" value="PK_eIF2AK_GCN2_rpt1"/>
    <property type="match status" value="1"/>
</dbReference>
<dbReference type="FunFam" id="3.30.930.10:FF:000074">
    <property type="entry name" value="Serine/threonine-protein kinase gcn2"/>
    <property type="match status" value="1"/>
</dbReference>
<dbReference type="SUPFAM" id="SSF54495">
    <property type="entry name" value="UBC-like"/>
    <property type="match status" value="1"/>
</dbReference>
<dbReference type="InterPro" id="IPR011009">
    <property type="entry name" value="Kinase-like_dom_sf"/>
</dbReference>
<evidence type="ECO:0000259" key="14">
    <source>
        <dbReference type="PROSITE" id="PS50011"/>
    </source>
</evidence>
<dbReference type="InterPro" id="IPR041715">
    <property type="entry name" value="HisRS-like_core"/>
</dbReference>
<dbReference type="CDD" id="cd14046">
    <property type="entry name" value="STKc_EIF2AK4_GCN2_rpt2"/>
    <property type="match status" value="1"/>
</dbReference>
<feature type="active site" description="Proton acceptor" evidence="10">
    <location>
        <position position="822"/>
    </location>
</feature>
<evidence type="ECO:0000256" key="5">
    <source>
        <dbReference type="ARBA" id="ARBA00022777"/>
    </source>
</evidence>
<dbReference type="PROSITE" id="PS50011">
    <property type="entry name" value="PROTEIN_KINASE_DOM"/>
    <property type="match status" value="2"/>
</dbReference>
<feature type="compositionally biased region" description="Acidic residues" evidence="13">
    <location>
        <begin position="717"/>
        <end position="741"/>
    </location>
</feature>
<dbReference type="SUPFAM" id="SSF56112">
    <property type="entry name" value="Protein kinase-like (PK-like)"/>
    <property type="match status" value="2"/>
</dbReference>
<dbReference type="InterPro" id="IPR008271">
    <property type="entry name" value="Ser/Thr_kinase_AS"/>
</dbReference>
<dbReference type="EC" id="2.7.11.1" evidence="1"/>
<dbReference type="PANTHER" id="PTHR11042:SF136">
    <property type="entry name" value="EIF-2-ALPHA KINASE GCN2"/>
    <property type="match status" value="1"/>
</dbReference>
<dbReference type="InterPro" id="IPR036621">
    <property type="entry name" value="Anticodon-bd_dom_sf"/>
</dbReference>
<dbReference type="FunFam" id="3.10.110.10:FF:000050">
    <property type="entry name" value="eIF-2-alpha kinase GCN2"/>
    <property type="match status" value="1"/>
</dbReference>
<dbReference type="FunFam" id="1.10.510.10:FF:000821">
    <property type="entry name" value="Serine/threonine-protein kinase gcn2"/>
    <property type="match status" value="1"/>
</dbReference>
<organism evidence="16 17">
    <name type="scientific">Trichoglossum hirsutum</name>
    <dbReference type="NCBI Taxonomy" id="265104"/>
    <lineage>
        <taxon>Eukaryota</taxon>
        <taxon>Fungi</taxon>
        <taxon>Dikarya</taxon>
        <taxon>Ascomycota</taxon>
        <taxon>Pezizomycotina</taxon>
        <taxon>Geoglossomycetes</taxon>
        <taxon>Geoglossales</taxon>
        <taxon>Geoglossaceae</taxon>
        <taxon>Trichoglossum</taxon>
    </lineage>
</organism>
<feature type="region of interest" description="Disordered" evidence="13">
    <location>
        <begin position="674"/>
        <end position="700"/>
    </location>
</feature>
<dbReference type="InterPro" id="IPR000719">
    <property type="entry name" value="Prot_kinase_dom"/>
</dbReference>
<dbReference type="PROSITE" id="PS00108">
    <property type="entry name" value="PROTEIN_KINASE_ST"/>
    <property type="match status" value="1"/>
</dbReference>
<keyword evidence="17" id="KW-1185">Reference proteome</keyword>
<keyword evidence="6 11" id="KW-0067">ATP-binding</keyword>
<keyword evidence="2" id="KW-0723">Serine/threonine-protein kinase</keyword>
<evidence type="ECO:0000256" key="3">
    <source>
        <dbReference type="ARBA" id="ARBA00022679"/>
    </source>
</evidence>
<evidence type="ECO:0000256" key="10">
    <source>
        <dbReference type="PIRSR" id="PIRSR000660-1"/>
    </source>
</evidence>
<dbReference type="InterPro" id="IPR017441">
    <property type="entry name" value="Protein_kinase_ATP_BS"/>
</dbReference>
<evidence type="ECO:0000313" key="17">
    <source>
        <dbReference type="Proteomes" id="UP000750711"/>
    </source>
</evidence>
<dbReference type="GO" id="GO:0004694">
    <property type="term" value="F:eukaryotic translation initiation factor 2alpha kinase activity"/>
    <property type="evidence" value="ECO:0007669"/>
    <property type="project" value="InterPro"/>
</dbReference>
<evidence type="ECO:0000256" key="6">
    <source>
        <dbReference type="ARBA" id="ARBA00022840"/>
    </source>
</evidence>
<comment type="catalytic activity">
    <reaction evidence="8">
        <text>L-threonyl-[protein] + ATP = O-phospho-L-threonyl-[protein] + ADP + H(+)</text>
        <dbReference type="Rhea" id="RHEA:46608"/>
        <dbReference type="Rhea" id="RHEA-COMP:11060"/>
        <dbReference type="Rhea" id="RHEA-COMP:11605"/>
        <dbReference type="ChEBI" id="CHEBI:15378"/>
        <dbReference type="ChEBI" id="CHEBI:30013"/>
        <dbReference type="ChEBI" id="CHEBI:30616"/>
        <dbReference type="ChEBI" id="CHEBI:61977"/>
        <dbReference type="ChEBI" id="CHEBI:456216"/>
        <dbReference type="EC" id="2.7.11.1"/>
    </reaction>
</comment>
<feature type="binding site" evidence="12">
    <location>
        <position position="629"/>
    </location>
    <ligand>
        <name>ATP</name>
        <dbReference type="ChEBI" id="CHEBI:30616"/>
    </ligand>
</feature>
<feature type="region of interest" description="Disordered" evidence="13">
    <location>
        <begin position="171"/>
        <end position="208"/>
    </location>
</feature>
<feature type="region of interest" description="Disordered" evidence="13">
    <location>
        <begin position="1"/>
        <end position="47"/>
    </location>
</feature>
<feature type="domain" description="RWD" evidence="15">
    <location>
        <begin position="54"/>
        <end position="163"/>
    </location>
</feature>
<reference evidence="16" key="1">
    <citation type="submission" date="2021-03" db="EMBL/GenBank/DDBJ databases">
        <title>Comparative genomics and phylogenomic investigation of the class Geoglossomycetes provide insights into ecological specialization and systematics.</title>
        <authorList>
            <person name="Melie T."/>
            <person name="Pirro S."/>
            <person name="Miller A.N."/>
            <person name="Quandt A."/>
        </authorList>
    </citation>
    <scope>NUCLEOTIDE SEQUENCE</scope>
    <source>
        <strain evidence="16">CAQ_001_2017</strain>
    </source>
</reference>
<evidence type="ECO:0000256" key="9">
    <source>
        <dbReference type="ARBA" id="ARBA00048679"/>
    </source>
</evidence>